<dbReference type="KEGG" id="ngr:NAEGRDRAFT_70307"/>
<protein>
    <submittedName>
        <fullName evidence="2">Predicted protein</fullName>
    </submittedName>
</protein>
<proteinExistence type="predicted"/>
<dbReference type="AlphaFoldDB" id="D2VMY5"/>
<dbReference type="VEuPathDB" id="AmoebaDB:NAEGRDRAFT_70307"/>
<feature type="region of interest" description="Disordered" evidence="1">
    <location>
        <begin position="362"/>
        <end position="386"/>
    </location>
</feature>
<accession>D2VMY5</accession>
<evidence type="ECO:0000313" key="3">
    <source>
        <dbReference type="Proteomes" id="UP000006671"/>
    </source>
</evidence>
<feature type="compositionally biased region" description="Polar residues" evidence="1">
    <location>
        <begin position="362"/>
        <end position="374"/>
    </location>
</feature>
<feature type="region of interest" description="Disordered" evidence="1">
    <location>
        <begin position="78"/>
        <end position="146"/>
    </location>
</feature>
<organism evidence="3">
    <name type="scientific">Naegleria gruberi</name>
    <name type="common">Amoeba</name>
    <dbReference type="NCBI Taxonomy" id="5762"/>
    <lineage>
        <taxon>Eukaryota</taxon>
        <taxon>Discoba</taxon>
        <taxon>Heterolobosea</taxon>
        <taxon>Tetramitia</taxon>
        <taxon>Eutetramitia</taxon>
        <taxon>Vahlkampfiidae</taxon>
        <taxon>Naegleria</taxon>
    </lineage>
</organism>
<evidence type="ECO:0000256" key="1">
    <source>
        <dbReference type="SAM" id="MobiDB-lite"/>
    </source>
</evidence>
<reference evidence="2 3" key="1">
    <citation type="journal article" date="2010" name="Cell">
        <title>The genome of Naegleria gruberi illuminates early eukaryotic versatility.</title>
        <authorList>
            <person name="Fritz-Laylin L.K."/>
            <person name="Prochnik S.E."/>
            <person name="Ginger M.L."/>
            <person name="Dacks J.B."/>
            <person name="Carpenter M.L."/>
            <person name="Field M.C."/>
            <person name="Kuo A."/>
            <person name="Paredez A."/>
            <person name="Chapman J."/>
            <person name="Pham J."/>
            <person name="Shu S."/>
            <person name="Neupane R."/>
            <person name="Cipriano M."/>
            <person name="Mancuso J."/>
            <person name="Tu H."/>
            <person name="Salamov A."/>
            <person name="Lindquist E."/>
            <person name="Shapiro H."/>
            <person name="Lucas S."/>
            <person name="Grigoriev I.V."/>
            <person name="Cande W.Z."/>
            <person name="Fulton C."/>
            <person name="Rokhsar D.S."/>
            <person name="Dawson S.C."/>
        </authorList>
    </citation>
    <scope>NUCLEOTIDE SEQUENCE [LARGE SCALE GENOMIC DNA]</scope>
    <source>
        <strain evidence="2 3">NEG-M</strain>
    </source>
</reference>
<dbReference type="InParanoid" id="D2VMY5"/>
<gene>
    <name evidence="2" type="ORF">NAEGRDRAFT_70307</name>
</gene>
<keyword evidence="3" id="KW-1185">Reference proteome</keyword>
<dbReference type="OrthoDB" id="10396181at2759"/>
<dbReference type="RefSeq" id="XP_002674647.1">
    <property type="nucleotide sequence ID" value="XM_002674601.1"/>
</dbReference>
<feature type="compositionally biased region" description="Polar residues" evidence="1">
    <location>
        <begin position="15"/>
        <end position="24"/>
    </location>
</feature>
<feature type="region of interest" description="Disordered" evidence="1">
    <location>
        <begin position="1"/>
        <end position="62"/>
    </location>
</feature>
<dbReference type="EMBL" id="GG738883">
    <property type="protein sequence ID" value="EFC41903.1"/>
    <property type="molecule type" value="Genomic_DNA"/>
</dbReference>
<sequence length="386" mass="43974">MSTRSVEDFAGFDIAQNNNTQVDSSGLEPEDQLLEQSILDKTDTENCPPSPTSSVDSDDYSILRDDSMDDLMREIDSMHQQPIGKKTEKSPKPILKKPIPSTVANKHVNFPTTSTPPITTQTSAITPPITTTNTPTSQPEKMSNKENQAVEHPNVMKKTTVKETLSIDTQKQIEKLLNENCDLKLELTALKRELMATKKQQKKAHKHYKKVESEYQTMKQNQCVLMEKLEKTSHEKTSLVSQFKKQTQKQKSEEKFIEECKKIKESVNTVMSVSELHKQLKNKTWHECTIESNAQLSQIAEELSDNDLTDSELKKFTIELIKEYIEKNMTVNDLKNNVVELGLKKEQDYREMFATLCSFQSKVESTSVAPSSKKTSSHNTRKPTRK</sequence>
<dbReference type="Proteomes" id="UP000006671">
    <property type="component" value="Unassembled WGS sequence"/>
</dbReference>
<feature type="compositionally biased region" description="Basic residues" evidence="1">
    <location>
        <begin position="375"/>
        <end position="386"/>
    </location>
</feature>
<feature type="compositionally biased region" description="Low complexity" evidence="1">
    <location>
        <begin position="92"/>
        <end position="101"/>
    </location>
</feature>
<dbReference type="OMA" id="QKKAHKH"/>
<feature type="compositionally biased region" description="Low complexity" evidence="1">
    <location>
        <begin position="111"/>
        <end position="139"/>
    </location>
</feature>
<name>D2VMY5_NAEGR</name>
<evidence type="ECO:0000313" key="2">
    <source>
        <dbReference type="EMBL" id="EFC41903.1"/>
    </source>
</evidence>
<dbReference type="GeneID" id="8851504"/>